<organism evidence="2 3">
    <name type="scientific">Marasmiellus scandens</name>
    <dbReference type="NCBI Taxonomy" id="2682957"/>
    <lineage>
        <taxon>Eukaryota</taxon>
        <taxon>Fungi</taxon>
        <taxon>Dikarya</taxon>
        <taxon>Basidiomycota</taxon>
        <taxon>Agaricomycotina</taxon>
        <taxon>Agaricomycetes</taxon>
        <taxon>Agaricomycetidae</taxon>
        <taxon>Agaricales</taxon>
        <taxon>Marasmiineae</taxon>
        <taxon>Omphalotaceae</taxon>
        <taxon>Marasmiellus</taxon>
    </lineage>
</organism>
<dbReference type="InterPro" id="IPR052778">
    <property type="entry name" value="Centrosome-WD_assoc"/>
</dbReference>
<accession>A0ABR1JNJ3</accession>
<dbReference type="InterPro" id="IPR036322">
    <property type="entry name" value="WD40_repeat_dom_sf"/>
</dbReference>
<dbReference type="SMART" id="SM00320">
    <property type="entry name" value="WD40"/>
    <property type="match status" value="3"/>
</dbReference>
<gene>
    <name evidence="2" type="ORF">VKT23_007589</name>
</gene>
<feature type="region of interest" description="Disordered" evidence="1">
    <location>
        <begin position="413"/>
        <end position="432"/>
    </location>
</feature>
<dbReference type="Gene3D" id="2.130.10.10">
    <property type="entry name" value="YVTN repeat-like/Quinoprotein amine dehydrogenase"/>
    <property type="match status" value="2"/>
</dbReference>
<feature type="region of interest" description="Disordered" evidence="1">
    <location>
        <begin position="321"/>
        <end position="342"/>
    </location>
</feature>
<evidence type="ECO:0008006" key="4">
    <source>
        <dbReference type="Google" id="ProtNLM"/>
    </source>
</evidence>
<keyword evidence="3" id="KW-1185">Reference proteome</keyword>
<dbReference type="PANTHER" id="PTHR16220:SF0">
    <property type="entry name" value="WD REPEAT-CONTAINING PROTEIN WRAP73"/>
    <property type="match status" value="1"/>
</dbReference>
<sequence length="518" mass="57277">MDFTEIYQQSSNLVAFSPGTHFLLTAVNDRLIIRSSTDTFTITRTWLIDSNPSPTHPITAKSKTKPSDAYITHIGWSCDSEYVFAACAKKGVVDVYKLRDEEWNARIDSGAEGLVKAEWAPDGRTILCFSEWGLRVTCWSLVTGTATYIQYPLHPDKGYSFRADGRYFILAERHRSKDTLGIYDAIDSYKLVRHFPLPTSSLSSFSLSPNGNYLAVWEGVLEYKLFIMTLAGTLLTTFTPKPEPNLGVRCVAWHPSGAFVAVGGYDDKIYILDTLSWSPVITFEYTSRIPAGVTIWQEPQKWLEATEGGRGFLSYERIKSPQSISPHQVKSDPSKPNPKTGVVQMDWNQFGTLLLVRFENVPSAIHIFSFPSSPSSFSDPASSSGSDSTPITQKAHLHTLILNTSPILCARWSPSTNSNKGTTSGEETGGGNKLIACTGSRAVYIWSDEWVSESESGSREGGGISECVGVPAKKFSTREIKWAPDGKGMVLFDKEAFCCAFEVVDEVDVDVGEEEEMY</sequence>
<dbReference type="Pfam" id="PF00400">
    <property type="entry name" value="WD40"/>
    <property type="match status" value="1"/>
</dbReference>
<dbReference type="Proteomes" id="UP001498398">
    <property type="component" value="Unassembled WGS sequence"/>
</dbReference>
<dbReference type="PANTHER" id="PTHR16220">
    <property type="entry name" value="WD REPEAT PROTEIN 8-RELATED"/>
    <property type="match status" value="1"/>
</dbReference>
<proteinExistence type="predicted"/>
<evidence type="ECO:0000313" key="3">
    <source>
        <dbReference type="Proteomes" id="UP001498398"/>
    </source>
</evidence>
<dbReference type="SUPFAM" id="SSF101908">
    <property type="entry name" value="Putative isomerase YbhE"/>
    <property type="match status" value="1"/>
</dbReference>
<dbReference type="SUPFAM" id="SSF50978">
    <property type="entry name" value="WD40 repeat-like"/>
    <property type="match status" value="1"/>
</dbReference>
<name>A0ABR1JNJ3_9AGAR</name>
<evidence type="ECO:0000313" key="2">
    <source>
        <dbReference type="EMBL" id="KAK7463007.1"/>
    </source>
</evidence>
<evidence type="ECO:0000256" key="1">
    <source>
        <dbReference type="SAM" id="MobiDB-lite"/>
    </source>
</evidence>
<dbReference type="InterPro" id="IPR015943">
    <property type="entry name" value="WD40/YVTN_repeat-like_dom_sf"/>
</dbReference>
<comment type="caution">
    <text evidence="2">The sequence shown here is derived from an EMBL/GenBank/DDBJ whole genome shotgun (WGS) entry which is preliminary data.</text>
</comment>
<reference evidence="2 3" key="1">
    <citation type="submission" date="2024-01" db="EMBL/GenBank/DDBJ databases">
        <title>A draft genome for the cacao thread blight pathogen Marasmiellus scandens.</title>
        <authorList>
            <person name="Baruah I.K."/>
            <person name="Leung J."/>
            <person name="Bukari Y."/>
            <person name="Amoako-Attah I."/>
            <person name="Meinhardt L.W."/>
            <person name="Bailey B.A."/>
            <person name="Cohen S.P."/>
        </authorList>
    </citation>
    <scope>NUCLEOTIDE SEQUENCE [LARGE SCALE GENOMIC DNA]</scope>
    <source>
        <strain evidence="2 3">GH-19</strain>
    </source>
</reference>
<dbReference type="InterPro" id="IPR001680">
    <property type="entry name" value="WD40_rpt"/>
</dbReference>
<protein>
    <recommendedName>
        <fullName evidence="4">WD repeat-containing protein 8</fullName>
    </recommendedName>
</protein>
<dbReference type="EMBL" id="JBANRG010000010">
    <property type="protein sequence ID" value="KAK7463007.1"/>
    <property type="molecule type" value="Genomic_DNA"/>
</dbReference>